<evidence type="ECO:0000313" key="5">
    <source>
        <dbReference type="Proteomes" id="UP001152797"/>
    </source>
</evidence>
<dbReference type="AlphaFoldDB" id="A0A9P1DR00"/>
<feature type="domain" description="Pseudouridine synthase RsuA/RluA-like" evidence="2">
    <location>
        <begin position="513"/>
        <end position="661"/>
    </location>
</feature>
<dbReference type="PANTHER" id="PTHR44147:SF2">
    <property type="entry name" value="DEHYDROGENASE_REDUCTASE SDR FAMILY MEMBER 1"/>
    <property type="match status" value="1"/>
</dbReference>
<accession>A0A9P1DR00</accession>
<dbReference type="InterPro" id="IPR020103">
    <property type="entry name" value="PsdUridine_synth_cat_dom_sf"/>
</dbReference>
<proteinExistence type="predicted"/>
<dbReference type="EMBL" id="CAMXCT010006001">
    <property type="protein sequence ID" value="CAI4013744.1"/>
    <property type="molecule type" value="Genomic_DNA"/>
</dbReference>
<dbReference type="PROSITE" id="PS50889">
    <property type="entry name" value="S4"/>
    <property type="match status" value="1"/>
</dbReference>
<dbReference type="EMBL" id="CAMXCT020006001">
    <property type="protein sequence ID" value="CAL1167119.1"/>
    <property type="molecule type" value="Genomic_DNA"/>
</dbReference>
<dbReference type="Gene3D" id="3.30.2350.10">
    <property type="entry name" value="Pseudouridine synthase"/>
    <property type="match status" value="1"/>
</dbReference>
<dbReference type="PANTHER" id="PTHR44147">
    <property type="entry name" value="DEHYDROGENASE/REDUCTASE SDR FAMILY MEMBER 1"/>
    <property type="match status" value="1"/>
</dbReference>
<dbReference type="EMBL" id="CAMXCT030006001">
    <property type="protein sequence ID" value="CAL4801056.1"/>
    <property type="molecule type" value="Genomic_DNA"/>
</dbReference>
<dbReference type="CDD" id="cd00165">
    <property type="entry name" value="S4"/>
    <property type="match status" value="1"/>
</dbReference>
<dbReference type="SUPFAM" id="SSF51735">
    <property type="entry name" value="NAD(P)-binding Rossmann-fold domains"/>
    <property type="match status" value="1"/>
</dbReference>
<dbReference type="GO" id="GO:0001522">
    <property type="term" value="P:pseudouridine synthesis"/>
    <property type="evidence" value="ECO:0007669"/>
    <property type="project" value="InterPro"/>
</dbReference>
<dbReference type="PRINTS" id="PR00081">
    <property type="entry name" value="GDHRDH"/>
</dbReference>
<dbReference type="Pfam" id="PF00106">
    <property type="entry name" value="adh_short"/>
    <property type="match status" value="1"/>
</dbReference>
<dbReference type="InterPro" id="IPR002347">
    <property type="entry name" value="SDR_fam"/>
</dbReference>
<evidence type="ECO:0000313" key="3">
    <source>
        <dbReference type="EMBL" id="CAI4013744.1"/>
    </source>
</evidence>
<gene>
    <name evidence="3" type="ORF">C1SCF055_LOCUS38693</name>
</gene>
<dbReference type="GO" id="GO:0003723">
    <property type="term" value="F:RNA binding"/>
    <property type="evidence" value="ECO:0007669"/>
    <property type="project" value="UniProtKB-KW"/>
</dbReference>
<evidence type="ECO:0000313" key="4">
    <source>
        <dbReference type="EMBL" id="CAL4801056.1"/>
    </source>
</evidence>
<dbReference type="CDD" id="cd02869">
    <property type="entry name" value="PseudoU_synth_RluA_like"/>
    <property type="match status" value="1"/>
</dbReference>
<keyword evidence="5" id="KW-1185">Reference proteome</keyword>
<name>A0A9P1DR00_9DINO</name>
<sequence>MDIACIHRCNSARRDDRRDSGGNEERRNEKPKEVILIPAANFEAPGRQTCQTGLREVWRSRCCGPDVVACLLPVAALPRARRGARRNHRATARQARDTSRAQLLRAATLPSMASEVCWAAGAVAPDLRGRFAVVTGANRGIGKGVALGLGEAKATVFVTGRNRTGLESTAELVTRAGGQGVPILCDHSDDTQVARAFEEIGKQTGGKLDILVNNAFKSPASSDPKVDQQLSKGAKFYELPLSVWDDVQTVGLKSHYVASYYAAPMLLAAREANPTRRPLLCAVSSFGGVTYLFATAYGVGKAATDRLGWMVVLLFAGKLAFQAKGRFGLASCSQRRMAAVTDMNLHQTVQSHAAFALEAHFELVQARSSPARPAPVARRATGYAAQWAALRAAGRVQRAVVTTEQLEAARKTFRRKTQVYLQQLLVMVFDELPTKSAARTALRQGRIHVNGCVVTAADAPAAQPGDAVTLHLGADALRIADDLEKRLHNWNDLRRTREEAQIRLLHSDPKMGLAVVNKPAGLDSVPWTQSHKKKRFTFQDYLPMVVPPPDEGTPCNGPKVCHRLDFRVAGPLLVATSLEAARRLKRLFAEQRVEKEYRAIVCGRVKEEGDTFSIEEPLDGKASHTDVKVLQVVRCPHHGDLSMLALWPKTGRYRQLRRHLAEVLGRPIVNEDEGLFRAASARWQETTPADVPPLQMVERARGNLFLQAIQVAIPDDLSVRVAVSRRFEELLRQSEEAWNRGWRTDAEGRSRRL</sequence>
<organism evidence="3">
    <name type="scientific">Cladocopium goreaui</name>
    <dbReference type="NCBI Taxonomy" id="2562237"/>
    <lineage>
        <taxon>Eukaryota</taxon>
        <taxon>Sar</taxon>
        <taxon>Alveolata</taxon>
        <taxon>Dinophyceae</taxon>
        <taxon>Suessiales</taxon>
        <taxon>Symbiodiniaceae</taxon>
        <taxon>Cladocopium</taxon>
    </lineage>
</organism>
<dbReference type="OrthoDB" id="424794at2759"/>
<dbReference type="GO" id="GO:0009982">
    <property type="term" value="F:pseudouridine synthase activity"/>
    <property type="evidence" value="ECO:0007669"/>
    <property type="project" value="InterPro"/>
</dbReference>
<comment type="caution">
    <text evidence="3">The sequence shown here is derived from an EMBL/GenBank/DDBJ whole genome shotgun (WGS) entry which is preliminary data.</text>
</comment>
<dbReference type="Proteomes" id="UP001152797">
    <property type="component" value="Unassembled WGS sequence"/>
</dbReference>
<protein>
    <recommendedName>
        <fullName evidence="2">Pseudouridine synthase RsuA/RluA-like domain-containing protein</fullName>
    </recommendedName>
</protein>
<dbReference type="InterPro" id="IPR036291">
    <property type="entry name" value="NAD(P)-bd_dom_sf"/>
</dbReference>
<dbReference type="Gene3D" id="3.40.50.720">
    <property type="entry name" value="NAD(P)-binding Rossmann-like Domain"/>
    <property type="match status" value="1"/>
</dbReference>
<evidence type="ECO:0000256" key="1">
    <source>
        <dbReference type="PROSITE-ProRule" id="PRU00182"/>
    </source>
</evidence>
<reference evidence="4 5" key="2">
    <citation type="submission" date="2024-05" db="EMBL/GenBank/DDBJ databases">
        <authorList>
            <person name="Chen Y."/>
            <person name="Shah S."/>
            <person name="Dougan E. K."/>
            <person name="Thang M."/>
            <person name="Chan C."/>
        </authorList>
    </citation>
    <scope>NUCLEOTIDE SEQUENCE [LARGE SCALE GENOMIC DNA]</scope>
</reference>
<dbReference type="SUPFAM" id="SSF55120">
    <property type="entry name" value="Pseudouridine synthase"/>
    <property type="match status" value="1"/>
</dbReference>
<evidence type="ECO:0000259" key="2">
    <source>
        <dbReference type="Pfam" id="PF00849"/>
    </source>
</evidence>
<keyword evidence="1" id="KW-0694">RNA-binding</keyword>
<reference evidence="3" key="1">
    <citation type="submission" date="2022-10" db="EMBL/GenBank/DDBJ databases">
        <authorList>
            <person name="Chen Y."/>
            <person name="Dougan E. K."/>
            <person name="Chan C."/>
            <person name="Rhodes N."/>
            <person name="Thang M."/>
        </authorList>
    </citation>
    <scope>NUCLEOTIDE SEQUENCE</scope>
</reference>
<dbReference type="InterPro" id="IPR006145">
    <property type="entry name" value="PsdUridine_synth_RsuA/RluA"/>
</dbReference>
<dbReference type="Pfam" id="PF00849">
    <property type="entry name" value="PseudoU_synth_2"/>
    <property type="match status" value="1"/>
</dbReference>